<sequence>MNNDLIMFSTGMITWDGHEFLDTIRDPEVWSNTKKILSHLESVSISTVSNIGTGVLNHIIDKQMGY</sequence>
<dbReference type="Proteomes" id="UP000051697">
    <property type="component" value="Unassembled WGS sequence"/>
</dbReference>
<reference evidence="1 2" key="1">
    <citation type="journal article" date="2015" name="Genome Announc.">
        <title>Expanding the biotechnology potential of lactobacilli through comparative genomics of 213 strains and associated genera.</title>
        <authorList>
            <person name="Sun Z."/>
            <person name="Harris H.M."/>
            <person name="McCann A."/>
            <person name="Guo C."/>
            <person name="Argimon S."/>
            <person name="Zhang W."/>
            <person name="Yang X."/>
            <person name="Jeffery I.B."/>
            <person name="Cooney J.C."/>
            <person name="Kagawa T.F."/>
            <person name="Liu W."/>
            <person name="Song Y."/>
            <person name="Salvetti E."/>
            <person name="Wrobel A."/>
            <person name="Rasinkangas P."/>
            <person name="Parkhill J."/>
            <person name="Rea M.C."/>
            <person name="O'Sullivan O."/>
            <person name="Ritari J."/>
            <person name="Douillard F.P."/>
            <person name="Paul Ross R."/>
            <person name="Yang R."/>
            <person name="Briner A.E."/>
            <person name="Felis G.E."/>
            <person name="de Vos W.M."/>
            <person name="Barrangou R."/>
            <person name="Klaenhammer T.R."/>
            <person name="Caufield P.W."/>
            <person name="Cui Y."/>
            <person name="Zhang H."/>
            <person name="O'Toole P.W."/>
        </authorList>
    </citation>
    <scope>NUCLEOTIDE SEQUENCE [LARGE SCALE GENOMIC DNA]</scope>
    <source>
        <strain evidence="1 2">DSM 15707</strain>
    </source>
</reference>
<evidence type="ECO:0008006" key="3">
    <source>
        <dbReference type="Google" id="ProtNLM"/>
    </source>
</evidence>
<proteinExistence type="predicted"/>
<dbReference type="EMBL" id="AZFE01000030">
    <property type="protein sequence ID" value="KRL55913.1"/>
    <property type="molecule type" value="Genomic_DNA"/>
</dbReference>
<dbReference type="AlphaFoldDB" id="A0A0R1RHR6"/>
<organism evidence="1 2">
    <name type="scientific">Paucilactobacillus oligofermentans DSM 15707 = LMG 22743</name>
    <dbReference type="NCBI Taxonomy" id="1423778"/>
    <lineage>
        <taxon>Bacteria</taxon>
        <taxon>Bacillati</taxon>
        <taxon>Bacillota</taxon>
        <taxon>Bacilli</taxon>
        <taxon>Lactobacillales</taxon>
        <taxon>Lactobacillaceae</taxon>
        <taxon>Paucilactobacillus</taxon>
    </lineage>
</organism>
<dbReference type="InterPro" id="IPR019650">
    <property type="entry name" value="DUF2513"/>
</dbReference>
<keyword evidence="2" id="KW-1185">Reference proteome</keyword>
<protein>
    <recommendedName>
        <fullName evidence="3">DUF2513 domain-containing protein</fullName>
    </recommendedName>
</protein>
<accession>A0A0R1RHR6</accession>
<dbReference type="Pfam" id="PF10711">
    <property type="entry name" value="DUF2513"/>
    <property type="match status" value="1"/>
</dbReference>
<dbReference type="KEGG" id="lol:LACOL_0798"/>
<comment type="caution">
    <text evidence="1">The sequence shown here is derived from an EMBL/GenBank/DDBJ whole genome shotgun (WGS) entry which is preliminary data.</text>
</comment>
<gene>
    <name evidence="1" type="ORF">FC70_GL000498</name>
</gene>
<evidence type="ECO:0000313" key="2">
    <source>
        <dbReference type="Proteomes" id="UP000051697"/>
    </source>
</evidence>
<evidence type="ECO:0000313" key="1">
    <source>
        <dbReference type="EMBL" id="KRL55913.1"/>
    </source>
</evidence>
<name>A0A0R1RHR6_9LACO</name>
<dbReference type="PATRIC" id="fig|1423778.4.peg.523"/>